<dbReference type="SUPFAM" id="SSF82185">
    <property type="entry name" value="Histone H3 K4-specific methyltransferase SET7/9 N-terminal domain"/>
    <property type="match status" value="1"/>
</dbReference>
<dbReference type="EMBL" id="HBEO01035242">
    <property type="protein sequence ID" value="CAD8508839.1"/>
    <property type="molecule type" value="Transcribed_RNA"/>
</dbReference>
<dbReference type="Gene3D" id="2.20.110.10">
    <property type="entry name" value="Histone H3 K4-specific methyltransferase SET7/9 N-terminal domain"/>
    <property type="match status" value="1"/>
</dbReference>
<keyword evidence="1" id="KW-0677">Repeat</keyword>
<dbReference type="SMART" id="SM00698">
    <property type="entry name" value="MORN"/>
    <property type="match status" value="2"/>
</dbReference>
<proteinExistence type="predicted"/>
<evidence type="ECO:0000256" key="1">
    <source>
        <dbReference type="ARBA" id="ARBA00022737"/>
    </source>
</evidence>
<dbReference type="InterPro" id="IPR003409">
    <property type="entry name" value="MORN"/>
</dbReference>
<evidence type="ECO:0008006" key="4">
    <source>
        <dbReference type="Google" id="ProtNLM"/>
    </source>
</evidence>
<sequence>MKIIDSAQSATSSNSQRSSLTGNSQPMTVVQNLFSINCICHQQPMEALNGYHIVQDQQRFWYEGEWVMGKQQGKGKQFFSQVGMYEGEFVAGELQGMGNFRWLQGQEFTGQFNQGCPIGGVFVHGGGTFSVTFDGKTKISDPSLAPTSMSPVVMSTR</sequence>
<name>A0A7S0I285_9CRYP</name>
<feature type="region of interest" description="Disordered" evidence="2">
    <location>
        <begin position="1"/>
        <end position="23"/>
    </location>
</feature>
<gene>
    <name evidence="3" type="ORF">HPHI1048_LOCUS23876</name>
</gene>
<organism evidence="3">
    <name type="scientific">Hanusia phi</name>
    <dbReference type="NCBI Taxonomy" id="3032"/>
    <lineage>
        <taxon>Eukaryota</taxon>
        <taxon>Cryptophyceae</taxon>
        <taxon>Pyrenomonadales</taxon>
        <taxon>Geminigeraceae</taxon>
        <taxon>Hanusia</taxon>
    </lineage>
</organism>
<dbReference type="PANTHER" id="PTHR43215:SF14">
    <property type="entry name" value="RADIAL SPOKE HEAD 1 HOMOLOG"/>
    <property type="match status" value="1"/>
</dbReference>
<evidence type="ECO:0000313" key="3">
    <source>
        <dbReference type="EMBL" id="CAD8508839.1"/>
    </source>
</evidence>
<reference evidence="3" key="1">
    <citation type="submission" date="2021-01" db="EMBL/GenBank/DDBJ databases">
        <authorList>
            <person name="Corre E."/>
            <person name="Pelletier E."/>
            <person name="Niang G."/>
            <person name="Scheremetjew M."/>
            <person name="Finn R."/>
            <person name="Kale V."/>
            <person name="Holt S."/>
            <person name="Cochrane G."/>
            <person name="Meng A."/>
            <person name="Brown T."/>
            <person name="Cohen L."/>
        </authorList>
    </citation>
    <scope>NUCLEOTIDE SEQUENCE</scope>
    <source>
        <strain evidence="3">CCMP325</strain>
    </source>
</reference>
<evidence type="ECO:0000256" key="2">
    <source>
        <dbReference type="SAM" id="MobiDB-lite"/>
    </source>
</evidence>
<dbReference type="Pfam" id="PF02493">
    <property type="entry name" value="MORN"/>
    <property type="match status" value="2"/>
</dbReference>
<protein>
    <recommendedName>
        <fullName evidence="4">MORN repeat-containing protein 5</fullName>
    </recommendedName>
</protein>
<accession>A0A7S0I285</accession>
<dbReference type="PANTHER" id="PTHR43215">
    <property type="entry name" value="RADIAL SPOKE HEAD 1 HOMOLOG"/>
    <property type="match status" value="1"/>
</dbReference>
<dbReference type="AlphaFoldDB" id="A0A7S0I285"/>